<gene>
    <name evidence="6" type="ORF">DKB62_09160</name>
</gene>
<keyword evidence="3" id="KW-0238">DNA-binding</keyword>
<dbReference type="Pfam" id="PF00126">
    <property type="entry name" value="HTH_1"/>
    <property type="match status" value="1"/>
</dbReference>
<dbReference type="PANTHER" id="PTHR30126:SF39">
    <property type="entry name" value="HTH-TYPE TRANSCRIPTIONAL REGULATOR CYSL"/>
    <property type="match status" value="1"/>
</dbReference>
<accession>A0A346B0S4</accession>
<dbReference type="GO" id="GO:0000976">
    <property type="term" value="F:transcription cis-regulatory region binding"/>
    <property type="evidence" value="ECO:0007669"/>
    <property type="project" value="TreeGrafter"/>
</dbReference>
<dbReference type="Proteomes" id="UP000254337">
    <property type="component" value="Chromosome"/>
</dbReference>
<feature type="domain" description="HTH lysR-type" evidence="5">
    <location>
        <begin position="1"/>
        <end position="58"/>
    </location>
</feature>
<name>A0A346B0S4_9FIRM</name>
<evidence type="ECO:0000256" key="4">
    <source>
        <dbReference type="ARBA" id="ARBA00023163"/>
    </source>
</evidence>
<dbReference type="EMBL" id="CP029462">
    <property type="protein sequence ID" value="AXL21717.1"/>
    <property type="molecule type" value="Genomic_DNA"/>
</dbReference>
<keyword evidence="2" id="KW-0805">Transcription regulation</keyword>
<evidence type="ECO:0000313" key="7">
    <source>
        <dbReference type="Proteomes" id="UP000254337"/>
    </source>
</evidence>
<dbReference type="InterPro" id="IPR005119">
    <property type="entry name" value="LysR_subst-bd"/>
</dbReference>
<evidence type="ECO:0000313" key="6">
    <source>
        <dbReference type="EMBL" id="AXL21717.1"/>
    </source>
</evidence>
<dbReference type="Pfam" id="PF03466">
    <property type="entry name" value="LysR_substrate"/>
    <property type="match status" value="1"/>
</dbReference>
<reference evidence="6 7" key="1">
    <citation type="submission" date="2018-05" db="EMBL/GenBank/DDBJ databases">
        <title>Complete genome sequence of Megasphaera sp. AJH120T, isolated from the ceca of a chicken.</title>
        <authorList>
            <person name="Maki J."/>
            <person name="Looft T."/>
        </authorList>
    </citation>
    <scope>NUCLEOTIDE SEQUENCE [LARGE SCALE GENOMIC DNA]</scope>
    <source>
        <strain evidence="6 7">AJH120</strain>
    </source>
</reference>
<dbReference type="SUPFAM" id="SSF53850">
    <property type="entry name" value="Periplasmic binding protein-like II"/>
    <property type="match status" value="1"/>
</dbReference>
<dbReference type="FunFam" id="1.10.10.10:FF:000001">
    <property type="entry name" value="LysR family transcriptional regulator"/>
    <property type="match status" value="1"/>
</dbReference>
<dbReference type="PROSITE" id="PS50931">
    <property type="entry name" value="HTH_LYSR"/>
    <property type="match status" value="1"/>
</dbReference>
<dbReference type="InterPro" id="IPR000847">
    <property type="entry name" value="LysR_HTH_N"/>
</dbReference>
<dbReference type="InterPro" id="IPR036388">
    <property type="entry name" value="WH-like_DNA-bd_sf"/>
</dbReference>
<protein>
    <submittedName>
        <fullName evidence="6">LysR family transcriptional regulator</fullName>
    </submittedName>
</protein>
<keyword evidence="7" id="KW-1185">Reference proteome</keyword>
<dbReference type="Gene3D" id="1.10.10.10">
    <property type="entry name" value="Winged helix-like DNA-binding domain superfamily/Winged helix DNA-binding domain"/>
    <property type="match status" value="1"/>
</dbReference>
<dbReference type="GO" id="GO:0003700">
    <property type="term" value="F:DNA-binding transcription factor activity"/>
    <property type="evidence" value="ECO:0007669"/>
    <property type="project" value="InterPro"/>
</dbReference>
<organism evidence="6 7">
    <name type="scientific">Megasphaera stantonii</name>
    <dbReference type="NCBI Taxonomy" id="2144175"/>
    <lineage>
        <taxon>Bacteria</taxon>
        <taxon>Bacillati</taxon>
        <taxon>Bacillota</taxon>
        <taxon>Negativicutes</taxon>
        <taxon>Veillonellales</taxon>
        <taxon>Veillonellaceae</taxon>
        <taxon>Megasphaera</taxon>
    </lineage>
</organism>
<dbReference type="OrthoDB" id="9785745at2"/>
<sequence length="301" mass="33293">MTIRNLEIFAAVCEYMSMSKAAGSLMISQSSVSQAVSALEKECGVVLFERLNHKLYLTDAGHILLYQAQQVLQCMEQLEKAVGDGALCHTLRLGASTTIGDCLIYPLTQKFAAERDVVFDVEINNSKALEKKLLTAKLDASILQAATLSPYLAYVPLLRDDMTIICRPDHEKAGTTSSLSDLAEESFVVREKGSGTEIILEQTFADYNLHLKKRWRCNNPGSVKQAVMHGVGIALVSKYLVQSELSQGILGEIHMAERLFTRDFVLAYHQDKRQDACFAAFVAFCKNLGHDGVSRLILNNI</sequence>
<dbReference type="SUPFAM" id="SSF46785">
    <property type="entry name" value="Winged helix' DNA-binding domain"/>
    <property type="match status" value="1"/>
</dbReference>
<dbReference type="RefSeq" id="WP_107195656.1">
    <property type="nucleotide sequence ID" value="NZ_CP029462.1"/>
</dbReference>
<keyword evidence="4" id="KW-0804">Transcription</keyword>
<dbReference type="AlphaFoldDB" id="A0A346B0S4"/>
<evidence type="ECO:0000256" key="3">
    <source>
        <dbReference type="ARBA" id="ARBA00023125"/>
    </source>
</evidence>
<comment type="similarity">
    <text evidence="1">Belongs to the LysR transcriptional regulatory family.</text>
</comment>
<evidence type="ECO:0000259" key="5">
    <source>
        <dbReference type="PROSITE" id="PS50931"/>
    </source>
</evidence>
<dbReference type="PANTHER" id="PTHR30126">
    <property type="entry name" value="HTH-TYPE TRANSCRIPTIONAL REGULATOR"/>
    <property type="match status" value="1"/>
</dbReference>
<evidence type="ECO:0000256" key="2">
    <source>
        <dbReference type="ARBA" id="ARBA00023015"/>
    </source>
</evidence>
<proteinExistence type="inferred from homology"/>
<dbReference type="InterPro" id="IPR036390">
    <property type="entry name" value="WH_DNA-bd_sf"/>
</dbReference>
<dbReference type="KEGG" id="meg:DKB62_09160"/>
<dbReference type="Gene3D" id="3.40.190.290">
    <property type="match status" value="1"/>
</dbReference>
<evidence type="ECO:0000256" key="1">
    <source>
        <dbReference type="ARBA" id="ARBA00009437"/>
    </source>
</evidence>
<dbReference type="PRINTS" id="PR00039">
    <property type="entry name" value="HTHLYSR"/>
</dbReference>